<gene>
    <name evidence="3" type="ORF">CL176_06035</name>
</gene>
<evidence type="ECO:0000256" key="1">
    <source>
        <dbReference type="SAM" id="MobiDB-lite"/>
    </source>
</evidence>
<dbReference type="EMBL" id="CP023434">
    <property type="protein sequence ID" value="AXY25588.1"/>
    <property type="molecule type" value="Genomic_DNA"/>
</dbReference>
<dbReference type="KEGG" id="abae:CL176_06035"/>
<organism evidence="3 4">
    <name type="scientific">Suicoccus acidiformans</name>
    <dbReference type="NCBI Taxonomy" id="2036206"/>
    <lineage>
        <taxon>Bacteria</taxon>
        <taxon>Bacillati</taxon>
        <taxon>Bacillota</taxon>
        <taxon>Bacilli</taxon>
        <taxon>Lactobacillales</taxon>
        <taxon>Aerococcaceae</taxon>
        <taxon>Suicoccus</taxon>
    </lineage>
</organism>
<evidence type="ECO:0000313" key="3">
    <source>
        <dbReference type="EMBL" id="AXY25588.1"/>
    </source>
</evidence>
<feature type="domain" description="Amidohydrolase 3" evidence="2">
    <location>
        <begin position="8"/>
        <end position="203"/>
    </location>
</feature>
<feature type="region of interest" description="Disordered" evidence="1">
    <location>
        <begin position="71"/>
        <end position="90"/>
    </location>
</feature>
<dbReference type="PANTHER" id="PTHR22642">
    <property type="entry name" value="IMIDAZOLONEPROPIONASE"/>
    <property type="match status" value="1"/>
</dbReference>
<dbReference type="InterPro" id="IPR013108">
    <property type="entry name" value="Amidohydro_3"/>
</dbReference>
<name>A0A347WKI1_9LACT</name>
<dbReference type="AlphaFoldDB" id="A0A347WKI1"/>
<sequence length="234" mass="25694">MEDHRKVNDLHPNHAIIGFGYDHIYLAEGEHPSKAVLDEVANEAPVFLFHQSFHMGVANSQALALADITEASSNPENGKNGRLPDSKEPSGYLEEDAADLVLMPLLADSSIELADLIEAAQYVYLSHGITTVQEGAATQAGMEELIALTQSDQFKVDVVAYPLVTEEPRQILQTYPEYTGQCQQCLKIAGYKILLDGSPKAKRPGLANRTQMKITIAVIPLIPMEQSKNISRWP</sequence>
<reference evidence="3 4" key="1">
    <citation type="submission" date="2017-09" db="EMBL/GenBank/DDBJ databases">
        <title>Complete genome sequence of Oxytococcus suis strain ZY16052.</title>
        <authorList>
            <person name="Li F."/>
        </authorList>
    </citation>
    <scope>NUCLEOTIDE SEQUENCE [LARGE SCALE GENOMIC DNA]</scope>
    <source>
        <strain evidence="3 4">ZY16052</strain>
    </source>
</reference>
<protein>
    <recommendedName>
        <fullName evidence="2">Amidohydrolase 3 domain-containing protein</fullName>
    </recommendedName>
</protein>
<dbReference type="Proteomes" id="UP000263232">
    <property type="component" value="Chromosome"/>
</dbReference>
<dbReference type="OrthoDB" id="9767366at2"/>
<keyword evidence="4" id="KW-1185">Reference proteome</keyword>
<dbReference type="RefSeq" id="WP_118990490.1">
    <property type="nucleotide sequence ID" value="NZ_CP023434.1"/>
</dbReference>
<accession>A0A347WKI1</accession>
<proteinExistence type="predicted"/>
<dbReference type="Gene3D" id="3.10.310.70">
    <property type="match status" value="1"/>
</dbReference>
<dbReference type="PANTHER" id="PTHR22642:SF2">
    <property type="entry name" value="PROTEIN LONG AFTER FAR-RED 3"/>
    <property type="match status" value="1"/>
</dbReference>
<evidence type="ECO:0000313" key="4">
    <source>
        <dbReference type="Proteomes" id="UP000263232"/>
    </source>
</evidence>
<dbReference type="Pfam" id="PF07969">
    <property type="entry name" value="Amidohydro_3"/>
    <property type="match status" value="1"/>
</dbReference>
<dbReference type="Gene3D" id="3.20.20.140">
    <property type="entry name" value="Metal-dependent hydrolases"/>
    <property type="match status" value="1"/>
</dbReference>
<evidence type="ECO:0000259" key="2">
    <source>
        <dbReference type="Pfam" id="PF07969"/>
    </source>
</evidence>